<sequence length="107" mass="11839">MLDETDTVKELASKPLKSSGSRYDRKSPLEDIFHEIIAEKAGHRGDICDVLIDGLVDACVDNRSPSSVANILFVRGNKYKLGQRCERSTACSRSGSWGKNILHECTK</sequence>
<evidence type="ECO:0000313" key="2">
    <source>
        <dbReference type="EMBL" id="KAJ7217082.1"/>
    </source>
</evidence>
<keyword evidence="3" id="KW-1185">Reference proteome</keyword>
<feature type="compositionally biased region" description="Basic and acidic residues" evidence="1">
    <location>
        <begin position="1"/>
        <end position="12"/>
    </location>
</feature>
<evidence type="ECO:0000256" key="1">
    <source>
        <dbReference type="SAM" id="MobiDB-lite"/>
    </source>
</evidence>
<accession>A0AAD6VLX8</accession>
<dbReference type="EMBL" id="JARJCW010000014">
    <property type="protein sequence ID" value="KAJ7217082.1"/>
    <property type="molecule type" value="Genomic_DNA"/>
</dbReference>
<proteinExistence type="predicted"/>
<reference evidence="2" key="1">
    <citation type="submission" date="2023-03" db="EMBL/GenBank/DDBJ databases">
        <title>Massive genome expansion in bonnet fungi (Mycena s.s.) driven by repeated elements and novel gene families across ecological guilds.</title>
        <authorList>
            <consortium name="Lawrence Berkeley National Laboratory"/>
            <person name="Harder C.B."/>
            <person name="Miyauchi S."/>
            <person name="Viragh M."/>
            <person name="Kuo A."/>
            <person name="Thoen E."/>
            <person name="Andreopoulos B."/>
            <person name="Lu D."/>
            <person name="Skrede I."/>
            <person name="Drula E."/>
            <person name="Henrissat B."/>
            <person name="Morin E."/>
            <person name="Kohler A."/>
            <person name="Barry K."/>
            <person name="LaButti K."/>
            <person name="Morin E."/>
            <person name="Salamov A."/>
            <person name="Lipzen A."/>
            <person name="Mereny Z."/>
            <person name="Hegedus B."/>
            <person name="Baldrian P."/>
            <person name="Stursova M."/>
            <person name="Weitz H."/>
            <person name="Taylor A."/>
            <person name="Grigoriev I.V."/>
            <person name="Nagy L.G."/>
            <person name="Martin F."/>
            <person name="Kauserud H."/>
        </authorList>
    </citation>
    <scope>NUCLEOTIDE SEQUENCE</scope>
    <source>
        <strain evidence="2">9144</strain>
    </source>
</reference>
<gene>
    <name evidence="2" type="ORF">GGX14DRAFT_440371</name>
</gene>
<feature type="region of interest" description="Disordered" evidence="1">
    <location>
        <begin position="1"/>
        <end position="25"/>
    </location>
</feature>
<dbReference type="AlphaFoldDB" id="A0AAD6VLX8"/>
<name>A0AAD6VLX8_9AGAR</name>
<evidence type="ECO:0000313" key="3">
    <source>
        <dbReference type="Proteomes" id="UP001219525"/>
    </source>
</evidence>
<dbReference type="Proteomes" id="UP001219525">
    <property type="component" value="Unassembled WGS sequence"/>
</dbReference>
<comment type="caution">
    <text evidence="2">The sequence shown here is derived from an EMBL/GenBank/DDBJ whole genome shotgun (WGS) entry which is preliminary data.</text>
</comment>
<protein>
    <submittedName>
        <fullName evidence="2">Uncharacterized protein</fullName>
    </submittedName>
</protein>
<organism evidence="2 3">
    <name type="scientific">Mycena pura</name>
    <dbReference type="NCBI Taxonomy" id="153505"/>
    <lineage>
        <taxon>Eukaryota</taxon>
        <taxon>Fungi</taxon>
        <taxon>Dikarya</taxon>
        <taxon>Basidiomycota</taxon>
        <taxon>Agaricomycotina</taxon>
        <taxon>Agaricomycetes</taxon>
        <taxon>Agaricomycetidae</taxon>
        <taxon>Agaricales</taxon>
        <taxon>Marasmiineae</taxon>
        <taxon>Mycenaceae</taxon>
        <taxon>Mycena</taxon>
    </lineage>
</organism>